<dbReference type="PIRSF" id="PIRSF000157">
    <property type="entry name" value="Oxoglu_dh_E1"/>
    <property type="match status" value="1"/>
</dbReference>
<dbReference type="Pfam" id="PF02779">
    <property type="entry name" value="Transket_pyr"/>
    <property type="match status" value="1"/>
</dbReference>
<comment type="cofactor">
    <cofactor evidence="1">
        <name>thiamine diphosphate</name>
        <dbReference type="ChEBI" id="CHEBI:58937"/>
    </cofactor>
</comment>
<reference evidence="10 11" key="1">
    <citation type="journal article" date="2012" name="Science">
        <title>Ecological populations of bacteria act as socially cohesive units of antibiotic production and resistance.</title>
        <authorList>
            <person name="Cordero O.X."/>
            <person name="Wildschutte H."/>
            <person name="Kirkup B."/>
            <person name="Proehl S."/>
            <person name="Ngo L."/>
            <person name="Hussain F."/>
            <person name="Le Roux F."/>
            <person name="Mincer T."/>
            <person name="Polz M.F."/>
        </authorList>
    </citation>
    <scope>NUCLEOTIDE SEQUENCE [LARGE SCALE GENOMIC DNA]</scope>
    <source>
        <strain evidence="10 11">FF-238</strain>
    </source>
</reference>
<evidence type="ECO:0000256" key="8">
    <source>
        <dbReference type="ARBA" id="ARBA00030680"/>
    </source>
</evidence>
<dbReference type="InterPro" id="IPR042179">
    <property type="entry name" value="KGD_C_sf"/>
</dbReference>
<dbReference type="InterPro" id="IPR005475">
    <property type="entry name" value="Transketolase-like_Pyr-bd"/>
</dbReference>
<dbReference type="InterPro" id="IPR031717">
    <property type="entry name" value="ODO-1/KGD_C"/>
</dbReference>
<dbReference type="GO" id="GO:0045252">
    <property type="term" value="C:oxoglutarate dehydrogenase complex"/>
    <property type="evidence" value="ECO:0007669"/>
    <property type="project" value="TreeGrafter"/>
</dbReference>
<dbReference type="NCBIfam" id="NF008907">
    <property type="entry name" value="PRK12270.1"/>
    <property type="match status" value="1"/>
</dbReference>
<dbReference type="RefSeq" id="WP_017051345.1">
    <property type="nucleotide sequence ID" value="NZ_AJYW02000003.1"/>
</dbReference>
<evidence type="ECO:0000256" key="7">
    <source>
        <dbReference type="ARBA" id="ARBA00023052"/>
    </source>
</evidence>
<accession>A0A1E5DBH9</accession>
<evidence type="ECO:0000313" key="10">
    <source>
        <dbReference type="EMBL" id="OEE81094.1"/>
    </source>
</evidence>
<keyword evidence="7" id="KW-0786">Thiamine pyrophosphate</keyword>
<dbReference type="SUPFAM" id="SSF52518">
    <property type="entry name" value="Thiamin diphosphate-binding fold (THDP-binding)"/>
    <property type="match status" value="2"/>
</dbReference>
<dbReference type="FunFam" id="3.40.50.11610:FF:000001">
    <property type="entry name" value="2-oxoglutarate dehydrogenase E1 component"/>
    <property type="match status" value="1"/>
</dbReference>
<dbReference type="EMBL" id="AJYW02000003">
    <property type="protein sequence ID" value="OEE81094.1"/>
    <property type="molecule type" value="Genomic_DNA"/>
</dbReference>
<dbReference type="GO" id="GO:0005829">
    <property type="term" value="C:cytosol"/>
    <property type="evidence" value="ECO:0007669"/>
    <property type="project" value="TreeGrafter"/>
</dbReference>
<dbReference type="SMART" id="SM00861">
    <property type="entry name" value="Transket_pyr"/>
    <property type="match status" value="1"/>
</dbReference>
<dbReference type="Pfam" id="PF16870">
    <property type="entry name" value="OxoGdeHyase_C"/>
    <property type="match status" value="1"/>
</dbReference>
<evidence type="ECO:0000313" key="11">
    <source>
        <dbReference type="Proteomes" id="UP000094165"/>
    </source>
</evidence>
<dbReference type="EC" id="1.2.4.2" evidence="4"/>
<evidence type="ECO:0000256" key="1">
    <source>
        <dbReference type="ARBA" id="ARBA00001964"/>
    </source>
</evidence>
<dbReference type="NCBIfam" id="NF006914">
    <property type="entry name" value="PRK09404.1"/>
    <property type="match status" value="1"/>
</dbReference>
<dbReference type="Gene3D" id="3.40.50.970">
    <property type="match status" value="1"/>
</dbReference>
<dbReference type="Proteomes" id="UP000094165">
    <property type="component" value="Unassembled WGS sequence"/>
</dbReference>
<organism evidence="10 11">
    <name type="scientific">Vibrio genomosp. F6 str. FF-238</name>
    <dbReference type="NCBI Taxonomy" id="1191298"/>
    <lineage>
        <taxon>Bacteria</taxon>
        <taxon>Pseudomonadati</taxon>
        <taxon>Pseudomonadota</taxon>
        <taxon>Gammaproteobacteria</taxon>
        <taxon>Vibrionales</taxon>
        <taxon>Vibrionaceae</taxon>
        <taxon>Vibrio</taxon>
    </lineage>
</organism>
<dbReference type="InterPro" id="IPR001017">
    <property type="entry name" value="DH_E1"/>
</dbReference>
<evidence type="ECO:0000256" key="5">
    <source>
        <dbReference type="ARBA" id="ARBA00013321"/>
    </source>
</evidence>
<dbReference type="NCBIfam" id="TIGR00239">
    <property type="entry name" value="2oxo_dh_E1"/>
    <property type="match status" value="1"/>
</dbReference>
<name>A0A1E5DBH9_9VIBR</name>
<evidence type="ECO:0000259" key="9">
    <source>
        <dbReference type="SMART" id="SM00861"/>
    </source>
</evidence>
<proteinExistence type="inferred from homology"/>
<protein>
    <recommendedName>
        <fullName evidence="5">2-oxoglutarate dehydrogenase E1 component</fullName>
        <ecNumber evidence="4">1.2.4.2</ecNumber>
    </recommendedName>
    <alternativeName>
        <fullName evidence="8">Alpha-ketoglutarate dehydrogenase</fullName>
    </alternativeName>
</protein>
<evidence type="ECO:0000256" key="4">
    <source>
        <dbReference type="ARBA" id="ARBA00012280"/>
    </source>
</evidence>
<comment type="similarity">
    <text evidence="3">Belongs to the alpha-ketoglutarate dehydrogenase family.</text>
</comment>
<dbReference type="FunFam" id="3.40.50.970:FF:000014">
    <property type="entry name" value="2-oxoglutarate dehydrogenase E1 component"/>
    <property type="match status" value="1"/>
</dbReference>
<feature type="domain" description="Transketolase-like pyrimidine-binding" evidence="9">
    <location>
        <begin position="595"/>
        <end position="788"/>
    </location>
</feature>
<comment type="function">
    <text evidence="2">E1 component of the 2-oxoglutarate dehydrogenase (OGDH) complex which catalyzes the decarboxylation of 2-oxoglutarate, the first step in the conversion of 2-oxoglutarate to succinyl-CoA and CO(2).</text>
</comment>
<dbReference type="GO" id="GO:0030976">
    <property type="term" value="F:thiamine pyrophosphate binding"/>
    <property type="evidence" value="ECO:0007669"/>
    <property type="project" value="InterPro"/>
</dbReference>
<dbReference type="AlphaFoldDB" id="A0A1E5DBH9"/>
<dbReference type="Gene3D" id="3.40.50.11610">
    <property type="entry name" value="Multifunctional 2-oxoglutarate metabolism enzyme, C-terminal domain"/>
    <property type="match status" value="1"/>
</dbReference>
<dbReference type="InterPro" id="IPR011603">
    <property type="entry name" value="2oxoglutarate_DH_E1"/>
</dbReference>
<dbReference type="Gene3D" id="3.40.50.12470">
    <property type="match status" value="1"/>
</dbReference>
<keyword evidence="11" id="KW-1185">Reference proteome</keyword>
<dbReference type="InterPro" id="IPR032106">
    <property type="entry name" value="2-oxogl_dehyd_N"/>
</dbReference>
<evidence type="ECO:0000256" key="2">
    <source>
        <dbReference type="ARBA" id="ARBA00003906"/>
    </source>
</evidence>
<gene>
    <name evidence="10" type="ORF">A130_01310</name>
</gene>
<dbReference type="Pfam" id="PF16078">
    <property type="entry name" value="2-oxogl_dehyd_N"/>
    <property type="match status" value="1"/>
</dbReference>
<dbReference type="CDD" id="cd02016">
    <property type="entry name" value="TPP_E1_OGDC_like"/>
    <property type="match status" value="1"/>
</dbReference>
<evidence type="ECO:0000256" key="3">
    <source>
        <dbReference type="ARBA" id="ARBA00006936"/>
    </source>
</evidence>
<evidence type="ECO:0000256" key="6">
    <source>
        <dbReference type="ARBA" id="ARBA00023002"/>
    </source>
</evidence>
<keyword evidence="6" id="KW-0560">Oxidoreductase</keyword>
<sequence>MQNGVMKAWLESSHLAGANATYVEELYELYLSDPDLVSEEWKRVFDELPTQASEVVEQPHSRVRDYFRRLAQETKHYNVQVSDPDVDAKQVKVLQLINAYRFRGHQAANLDPLGLWKRDAVAELDPSFHTLTDEDLNETFNVGSFAIGQETMVLKDLHKALKQTYCGSIGAEYMHMTNTEQKRWIQQRLESVSGQPSFNKEEKRAFLDELTAAEGLERYLGAKFPGAKRFSLEGGDALIPMTKEIIRHAGGQGMREVVVGMAHRGRLNMLVNVLGKKPQDLFDEFAGKKHDDTWGTGDVKYHQGFSADFAAPGGDVHLVLAFNPSHLEIVNPVVIGSVRARQDRLGDCDGSRVLPITIHGDSAIAGQGVVQETFNMSQARGFCVGGTVRIVVNNQVGFTTSNPRDTRSTMYCTDIAKMVQAPIFHVNADDPEAVAFIARLALDYRNTFKRDVVIDLVCYRRHGHNEADEPNATQPLMYQKIKKHPTPRKLYADVLIDRGEFDIETATQLVNEYRDALDHGEVVVKEWRPMTLHSVDWSPYLGHEWNMEWDHKIDIERLKELGNRLCQYPESHKLQSRVNKLYNDRAAMMSGEKQLDWGMAETLAYATLVDDGKRIRISGQDSGRGTFFHRHSVLHNQDDASTYVPLANIHDSQGPFQVFDSVLSEEAVLAFEYGYATAEPGGLTLWEAQFGDFANGAQVVIDQFISSGEQKWARLCGLTMLLPHGYEGQGPEHSSARLERYLQLCAEQNMQVVVPSTPAQVYHMLRRQVVRPMRRPLIVMSPKSLLRHPLCTSSLEDLAEGTFQPAIAEVDDLDASGVKRVVFCSGKVYYDLLEQRRKNEQEDVAIVRIEQIYPFPKEEVEAAIAQYTNVVDFVWCQEEPQNQGAWYSSQHNFRAAIPAGADLKYAGRAASASPAVGYMSVHLKQQKALVDDALTLA</sequence>
<dbReference type="GO" id="GO:0006099">
    <property type="term" value="P:tricarboxylic acid cycle"/>
    <property type="evidence" value="ECO:0007669"/>
    <property type="project" value="TreeGrafter"/>
</dbReference>
<dbReference type="FunFam" id="1.10.287.1150:FF:000004">
    <property type="entry name" value="2-oxoglutarate dehydrogenase E1 component"/>
    <property type="match status" value="1"/>
</dbReference>
<dbReference type="Pfam" id="PF00676">
    <property type="entry name" value="E1_dh"/>
    <property type="match status" value="1"/>
</dbReference>
<dbReference type="PANTHER" id="PTHR23152">
    <property type="entry name" value="2-OXOGLUTARATE DEHYDROGENASE"/>
    <property type="match status" value="1"/>
</dbReference>
<dbReference type="Gene3D" id="1.10.287.1150">
    <property type="entry name" value="TPP helical domain"/>
    <property type="match status" value="1"/>
</dbReference>
<dbReference type="GO" id="GO:0004591">
    <property type="term" value="F:oxoglutarate dehydrogenase (succinyl-transferring) activity"/>
    <property type="evidence" value="ECO:0007669"/>
    <property type="project" value="UniProtKB-EC"/>
</dbReference>
<comment type="caution">
    <text evidence="10">The sequence shown here is derived from an EMBL/GenBank/DDBJ whole genome shotgun (WGS) entry which is preliminary data.</text>
</comment>
<dbReference type="InterPro" id="IPR029061">
    <property type="entry name" value="THDP-binding"/>
</dbReference>
<dbReference type="PANTHER" id="PTHR23152:SF4">
    <property type="entry name" value="2-OXOADIPATE DEHYDROGENASE COMPLEX COMPONENT E1"/>
    <property type="match status" value="1"/>
</dbReference>